<dbReference type="InterPro" id="IPR003691">
    <property type="entry name" value="FluC"/>
</dbReference>
<dbReference type="GO" id="GO:0005886">
    <property type="term" value="C:plasma membrane"/>
    <property type="evidence" value="ECO:0007669"/>
    <property type="project" value="UniProtKB-SubCell"/>
</dbReference>
<feature type="transmembrane region" description="Helical" evidence="10">
    <location>
        <begin position="81"/>
        <end position="101"/>
    </location>
</feature>
<feature type="transmembrane region" description="Helical" evidence="10">
    <location>
        <begin position="113"/>
        <end position="138"/>
    </location>
</feature>
<feature type="transmembrane region" description="Helical" evidence="10">
    <location>
        <begin position="200"/>
        <end position="217"/>
    </location>
</feature>
<dbReference type="OrthoDB" id="409792at2759"/>
<keyword evidence="5 10" id="KW-1133">Transmembrane helix</keyword>
<organism evidence="11 12">
    <name type="scientific">Botryobasidium botryosum (strain FD-172 SS1)</name>
    <dbReference type="NCBI Taxonomy" id="930990"/>
    <lineage>
        <taxon>Eukaryota</taxon>
        <taxon>Fungi</taxon>
        <taxon>Dikarya</taxon>
        <taxon>Basidiomycota</taxon>
        <taxon>Agaricomycotina</taxon>
        <taxon>Agaricomycetes</taxon>
        <taxon>Cantharellales</taxon>
        <taxon>Botryobasidiaceae</taxon>
        <taxon>Botryobasidium</taxon>
    </lineage>
</organism>
<proteinExistence type="inferred from homology"/>
<evidence type="ECO:0000313" key="12">
    <source>
        <dbReference type="Proteomes" id="UP000027195"/>
    </source>
</evidence>
<comment type="function">
    <text evidence="1">Fluoride channel required for the rapid expulsion of cytoplasmic fluoride.</text>
</comment>
<comment type="catalytic activity">
    <reaction evidence="8">
        <text>fluoride(in) = fluoride(out)</text>
        <dbReference type="Rhea" id="RHEA:76159"/>
        <dbReference type="ChEBI" id="CHEBI:17051"/>
    </reaction>
    <physiologicalReaction direction="left-to-right" evidence="8">
        <dbReference type="Rhea" id="RHEA:76160"/>
    </physiologicalReaction>
</comment>
<feature type="region of interest" description="Disordered" evidence="9">
    <location>
        <begin position="1"/>
        <end position="41"/>
    </location>
</feature>
<evidence type="ECO:0000256" key="6">
    <source>
        <dbReference type="ARBA" id="ARBA00023136"/>
    </source>
</evidence>
<evidence type="ECO:0000256" key="3">
    <source>
        <dbReference type="ARBA" id="ARBA00022475"/>
    </source>
</evidence>
<dbReference type="STRING" id="930990.A0A067MB28"/>
<evidence type="ECO:0000256" key="1">
    <source>
        <dbReference type="ARBA" id="ARBA00002598"/>
    </source>
</evidence>
<comment type="similarity">
    <text evidence="7">Belongs to the fluoride channel Fluc/FEX (TC 1.A.43) family.</text>
</comment>
<comment type="subcellular location">
    <subcellularLocation>
        <location evidence="2">Cell membrane</location>
        <topology evidence="2">Multi-pass membrane protein</topology>
    </subcellularLocation>
</comment>
<reference evidence="12" key="1">
    <citation type="journal article" date="2014" name="Proc. Natl. Acad. Sci. U.S.A.">
        <title>Extensive sampling of basidiomycete genomes demonstrates inadequacy of the white-rot/brown-rot paradigm for wood decay fungi.</title>
        <authorList>
            <person name="Riley R."/>
            <person name="Salamov A.A."/>
            <person name="Brown D.W."/>
            <person name="Nagy L.G."/>
            <person name="Floudas D."/>
            <person name="Held B.W."/>
            <person name="Levasseur A."/>
            <person name="Lombard V."/>
            <person name="Morin E."/>
            <person name="Otillar R."/>
            <person name="Lindquist E.A."/>
            <person name="Sun H."/>
            <person name="LaButti K.M."/>
            <person name="Schmutz J."/>
            <person name="Jabbour D."/>
            <person name="Luo H."/>
            <person name="Baker S.E."/>
            <person name="Pisabarro A.G."/>
            <person name="Walton J.D."/>
            <person name="Blanchette R.A."/>
            <person name="Henrissat B."/>
            <person name="Martin F."/>
            <person name="Cullen D."/>
            <person name="Hibbett D.S."/>
            <person name="Grigoriev I.V."/>
        </authorList>
    </citation>
    <scope>NUCLEOTIDE SEQUENCE [LARGE SCALE GENOMIC DNA]</scope>
    <source>
        <strain evidence="12">FD-172 SS1</strain>
    </source>
</reference>
<keyword evidence="3" id="KW-1003">Cell membrane</keyword>
<dbReference type="PANTHER" id="PTHR28259:SF1">
    <property type="entry name" value="FLUORIDE EXPORT PROTEIN 1-RELATED"/>
    <property type="match status" value="1"/>
</dbReference>
<evidence type="ECO:0000256" key="5">
    <source>
        <dbReference type="ARBA" id="ARBA00022989"/>
    </source>
</evidence>
<accession>A0A067MB28</accession>
<dbReference type="FunCoup" id="A0A067MB28">
    <property type="interactions" value="39"/>
</dbReference>
<dbReference type="HOGENOM" id="CLU_030507_1_0_1"/>
<keyword evidence="12" id="KW-1185">Reference proteome</keyword>
<feature type="transmembrane region" description="Helical" evidence="10">
    <location>
        <begin position="159"/>
        <end position="180"/>
    </location>
</feature>
<dbReference type="InParanoid" id="A0A067MB28"/>
<keyword evidence="6 10" id="KW-0472">Membrane</keyword>
<dbReference type="Proteomes" id="UP000027195">
    <property type="component" value="Unassembled WGS sequence"/>
</dbReference>
<evidence type="ECO:0000256" key="4">
    <source>
        <dbReference type="ARBA" id="ARBA00022692"/>
    </source>
</evidence>
<evidence type="ECO:0000256" key="10">
    <source>
        <dbReference type="SAM" id="Phobius"/>
    </source>
</evidence>
<feature type="compositionally biased region" description="Basic and acidic residues" evidence="9">
    <location>
        <begin position="1"/>
        <end position="27"/>
    </location>
</feature>
<evidence type="ECO:0000256" key="8">
    <source>
        <dbReference type="ARBA" id="ARBA00035585"/>
    </source>
</evidence>
<evidence type="ECO:0000256" key="7">
    <source>
        <dbReference type="ARBA" id="ARBA00035120"/>
    </source>
</evidence>
<protein>
    <submittedName>
        <fullName evidence="11">Uncharacterized protein</fullName>
    </submittedName>
</protein>
<dbReference type="GO" id="GO:1903425">
    <property type="term" value="F:fluoride transmembrane transporter activity"/>
    <property type="evidence" value="ECO:0007669"/>
    <property type="project" value="TreeGrafter"/>
</dbReference>
<dbReference type="EMBL" id="KL198048">
    <property type="protein sequence ID" value="KDQ12774.1"/>
    <property type="molecule type" value="Genomic_DNA"/>
</dbReference>
<dbReference type="PANTHER" id="PTHR28259">
    <property type="entry name" value="FLUORIDE EXPORT PROTEIN 1-RELATED"/>
    <property type="match status" value="1"/>
</dbReference>
<sequence>MSSHGEKDELHDHENGPPPARVEESRHSPTSPPPQTATAPPVRSYHPFSVQVIALLIPGAIFGLLARLGLDALATYDGQSVFPLAWVQGMGCFIMGLAVGLREPISAYYPPLFTAITTGFCGSLTTFSSWQLDMFLAWSNGGGFHRIWIYDIMDGLTKTLLTLMVSLSSLSFGVHIASHILPYTPALTKIVPPSRLTQHIVTTLSIIAYALTIVFYFRLSHRFRHEATAALLFAFPGALTRHTFSINLNPIYPPLPLGTLSANAFGTALLAIFHVLQRLSGSGAPSATACALLQGLMDGYCGCLTTISSFAVEVRGLKGRRGWVYVGVSWTIGQLIMVVVVGSAWWSGRIKESQRCAYT</sequence>
<evidence type="ECO:0000256" key="9">
    <source>
        <dbReference type="SAM" id="MobiDB-lite"/>
    </source>
</evidence>
<evidence type="ECO:0000256" key="2">
    <source>
        <dbReference type="ARBA" id="ARBA00004651"/>
    </source>
</evidence>
<keyword evidence="4 10" id="KW-0812">Transmembrane</keyword>
<dbReference type="AlphaFoldDB" id="A0A067MB28"/>
<feature type="transmembrane region" description="Helical" evidence="10">
    <location>
        <begin position="323"/>
        <end position="346"/>
    </location>
</feature>
<evidence type="ECO:0000313" key="11">
    <source>
        <dbReference type="EMBL" id="KDQ12774.1"/>
    </source>
</evidence>
<name>A0A067MB28_BOTB1</name>
<feature type="transmembrane region" description="Helical" evidence="10">
    <location>
        <begin position="48"/>
        <end position="69"/>
    </location>
</feature>
<gene>
    <name evidence="11" type="ORF">BOTBODRAFT_161356</name>
</gene>
<dbReference type="Pfam" id="PF02537">
    <property type="entry name" value="CRCB"/>
    <property type="match status" value="2"/>
</dbReference>